<gene>
    <name evidence="1" type="ORF">G3I59_27975</name>
</gene>
<accession>A0ABX0C2Q9</accession>
<proteinExistence type="predicted"/>
<dbReference type="Proteomes" id="UP000470404">
    <property type="component" value="Unassembled WGS sequence"/>
</dbReference>
<comment type="caution">
    <text evidence="1">The sequence shown here is derived from an EMBL/GenBank/DDBJ whole genome shotgun (WGS) entry which is preliminary data.</text>
</comment>
<evidence type="ECO:0000313" key="1">
    <source>
        <dbReference type="EMBL" id="NEC59320.1"/>
    </source>
</evidence>
<protein>
    <submittedName>
        <fullName evidence="1">Uncharacterized protein</fullName>
    </submittedName>
</protein>
<name>A0ABX0C2Q9_9PSEU</name>
<reference evidence="1 2" key="1">
    <citation type="submission" date="2020-01" db="EMBL/GenBank/DDBJ databases">
        <title>Insect and environment-associated Actinomycetes.</title>
        <authorList>
            <person name="Currrie C."/>
            <person name="Chevrette M."/>
            <person name="Carlson C."/>
            <person name="Stubbendieck R."/>
            <person name="Wendt-Pienkowski E."/>
        </authorList>
    </citation>
    <scope>NUCLEOTIDE SEQUENCE [LARGE SCALE GENOMIC DNA]</scope>
    <source>
        <strain evidence="1 2">SID8386</strain>
    </source>
</reference>
<keyword evidence="2" id="KW-1185">Reference proteome</keyword>
<dbReference type="EMBL" id="JAAGNC010000143">
    <property type="protein sequence ID" value="NEC59320.1"/>
    <property type="molecule type" value="Genomic_DNA"/>
</dbReference>
<organism evidence="1 2">
    <name type="scientific">Amycolatopsis rubida</name>
    <dbReference type="NCBI Taxonomy" id="112413"/>
    <lineage>
        <taxon>Bacteria</taxon>
        <taxon>Bacillati</taxon>
        <taxon>Actinomycetota</taxon>
        <taxon>Actinomycetes</taxon>
        <taxon>Pseudonocardiales</taxon>
        <taxon>Pseudonocardiaceae</taxon>
        <taxon>Amycolatopsis</taxon>
    </lineage>
</organism>
<sequence length="170" mass="18379">MSAGVARVGELKRDIRIHCAERVHRPAPRVEGLAEVAICPAALRSRDQVLALRTTRRFAITAPSPHCHATWLLPAGRLFADNDHRQQPVLDIVDRFDSSASDWPGTRGSPRDDVLAATERHLVPERHAALWSAACPEEIATATVGDLPRGLLGDPRPSSIVAVRSGNAGI</sequence>
<dbReference type="RefSeq" id="WP_161269627.1">
    <property type="nucleotide sequence ID" value="NZ_JAAGNC010000143.1"/>
</dbReference>
<evidence type="ECO:0000313" key="2">
    <source>
        <dbReference type="Proteomes" id="UP000470404"/>
    </source>
</evidence>